<keyword evidence="1" id="KW-0472">Membrane</keyword>
<dbReference type="EMBL" id="JBGFUD010003305">
    <property type="protein sequence ID" value="MFH4978570.1"/>
    <property type="molecule type" value="Genomic_DNA"/>
</dbReference>
<comment type="caution">
    <text evidence="2">The sequence shown here is derived from an EMBL/GenBank/DDBJ whole genome shotgun (WGS) entry which is preliminary data.</text>
</comment>
<keyword evidence="1" id="KW-0812">Transmembrane</keyword>
<feature type="transmembrane region" description="Helical" evidence="1">
    <location>
        <begin position="163"/>
        <end position="183"/>
    </location>
</feature>
<reference evidence="2 3" key="1">
    <citation type="submission" date="2024-08" db="EMBL/GenBank/DDBJ databases">
        <title>Gnathostoma spinigerum genome.</title>
        <authorList>
            <person name="Gonzalez-Bertolin B."/>
            <person name="Monzon S."/>
            <person name="Zaballos A."/>
            <person name="Jimenez P."/>
            <person name="Dekumyoy P."/>
            <person name="Varona S."/>
            <person name="Cuesta I."/>
            <person name="Sumanam S."/>
            <person name="Adisakwattana P."/>
            <person name="Gasser R.B."/>
            <person name="Hernandez-Gonzalez A."/>
            <person name="Young N.D."/>
            <person name="Perteguer M.J."/>
        </authorList>
    </citation>
    <scope>NUCLEOTIDE SEQUENCE [LARGE SCALE GENOMIC DNA]</scope>
    <source>
        <strain evidence="2">AL3</strain>
        <tissue evidence="2">Liver</tissue>
    </source>
</reference>
<keyword evidence="1" id="KW-1133">Transmembrane helix</keyword>
<accession>A0ABD6EQN5</accession>
<name>A0ABD6EQN5_9BILA</name>
<organism evidence="2 3">
    <name type="scientific">Gnathostoma spinigerum</name>
    <dbReference type="NCBI Taxonomy" id="75299"/>
    <lineage>
        <taxon>Eukaryota</taxon>
        <taxon>Metazoa</taxon>
        <taxon>Ecdysozoa</taxon>
        <taxon>Nematoda</taxon>
        <taxon>Chromadorea</taxon>
        <taxon>Rhabditida</taxon>
        <taxon>Spirurina</taxon>
        <taxon>Gnathostomatomorpha</taxon>
        <taxon>Gnathostomatoidea</taxon>
        <taxon>Gnathostomatidae</taxon>
        <taxon>Gnathostoma</taxon>
    </lineage>
</organism>
<keyword evidence="3" id="KW-1185">Reference proteome</keyword>
<evidence type="ECO:0000313" key="3">
    <source>
        <dbReference type="Proteomes" id="UP001608902"/>
    </source>
</evidence>
<evidence type="ECO:0000313" key="2">
    <source>
        <dbReference type="EMBL" id="MFH4978570.1"/>
    </source>
</evidence>
<gene>
    <name evidence="2" type="ORF">AB6A40_005279</name>
</gene>
<dbReference type="Proteomes" id="UP001608902">
    <property type="component" value="Unassembled WGS sequence"/>
</dbReference>
<proteinExistence type="predicted"/>
<evidence type="ECO:0000256" key="1">
    <source>
        <dbReference type="SAM" id="Phobius"/>
    </source>
</evidence>
<protein>
    <submittedName>
        <fullName evidence="2">Uncharacterized protein</fullName>
    </submittedName>
</protein>
<sequence>MASYRFSSLANRLVRVNPSIIPQGGLNSAIIPADTLIAEGDIQNMIWSGTTRSLTLRTVGVLKTSLRNASVPGFTPAIPTNVGKQPPTLEEFDPLNPGEWQLGAGGKILPRLPEGTRVGKLVMGKYGLYDPKLRKRVNTYAQGLLDGKKSEEAGPFDYYLSRFVRVVATISFMMGLWNLFVLFHGKLIWPFAHHKVPGSTD</sequence>
<dbReference type="AlphaFoldDB" id="A0ABD6EQN5"/>